<keyword evidence="2 6" id="KW-0349">Heme</keyword>
<evidence type="ECO:0000256" key="8">
    <source>
        <dbReference type="SAM" id="SignalP"/>
    </source>
</evidence>
<dbReference type="SUPFAM" id="SSF46626">
    <property type="entry name" value="Cytochrome c"/>
    <property type="match status" value="1"/>
</dbReference>
<feature type="signal peptide" evidence="8">
    <location>
        <begin position="1"/>
        <end position="21"/>
    </location>
</feature>
<evidence type="ECO:0000256" key="3">
    <source>
        <dbReference type="ARBA" id="ARBA00022723"/>
    </source>
</evidence>
<evidence type="ECO:0000256" key="4">
    <source>
        <dbReference type="ARBA" id="ARBA00022982"/>
    </source>
</evidence>
<gene>
    <name evidence="10" type="ORF">GRI35_12550</name>
</gene>
<evidence type="ECO:0000313" key="11">
    <source>
        <dbReference type="Proteomes" id="UP000460290"/>
    </source>
</evidence>
<dbReference type="GO" id="GO:0046872">
    <property type="term" value="F:metal ion binding"/>
    <property type="evidence" value="ECO:0007669"/>
    <property type="project" value="UniProtKB-KW"/>
</dbReference>
<feature type="domain" description="Cytochrome c" evidence="9">
    <location>
        <begin position="73"/>
        <end position="172"/>
    </location>
</feature>
<comment type="caution">
    <text evidence="10">The sequence shown here is derived from an EMBL/GenBank/DDBJ whole genome shotgun (WGS) entry which is preliminary data.</text>
</comment>
<feature type="compositionally biased region" description="Acidic residues" evidence="7">
    <location>
        <begin position="31"/>
        <end position="46"/>
    </location>
</feature>
<dbReference type="AlphaFoldDB" id="A0A844ZEL8"/>
<dbReference type="InterPro" id="IPR036909">
    <property type="entry name" value="Cyt_c-like_dom_sf"/>
</dbReference>
<dbReference type="InterPro" id="IPR009056">
    <property type="entry name" value="Cyt_c-like_dom"/>
</dbReference>
<keyword evidence="11" id="KW-1185">Reference proteome</keyword>
<keyword evidence="1" id="KW-0813">Transport</keyword>
<dbReference type="PRINTS" id="PR00604">
    <property type="entry name" value="CYTCHRMECIAB"/>
</dbReference>
<protein>
    <submittedName>
        <fullName evidence="10">C-type cytochrome</fullName>
    </submittedName>
</protein>
<evidence type="ECO:0000256" key="5">
    <source>
        <dbReference type="ARBA" id="ARBA00023004"/>
    </source>
</evidence>
<dbReference type="Gene3D" id="1.10.760.10">
    <property type="entry name" value="Cytochrome c-like domain"/>
    <property type="match status" value="1"/>
</dbReference>
<accession>A0A844ZEL8</accession>
<evidence type="ECO:0000256" key="1">
    <source>
        <dbReference type="ARBA" id="ARBA00022448"/>
    </source>
</evidence>
<evidence type="ECO:0000256" key="7">
    <source>
        <dbReference type="SAM" id="MobiDB-lite"/>
    </source>
</evidence>
<sequence>MRKINALAGVAALAIMTAACSGGGSEPAEPAAEEPAAEAPAEEPAEEAPAAEPAADGDPMATTDGISYASLTGDAAAGKAVFAQCRTCHETKEGVNKTGPSLAGIVGRPAGSVDGFNYSPANANSGLTWTEEQLYVYLEDPQRTIPKTKMIFPGLPKAQDRANVIAYLKDPS</sequence>
<proteinExistence type="predicted"/>
<dbReference type="Pfam" id="PF00034">
    <property type="entry name" value="Cytochrom_C"/>
    <property type="match status" value="1"/>
</dbReference>
<organism evidence="10 11">
    <name type="scientific">Pontixanthobacter aestiaquae</name>
    <dbReference type="NCBI Taxonomy" id="1509367"/>
    <lineage>
        <taxon>Bacteria</taxon>
        <taxon>Pseudomonadati</taxon>
        <taxon>Pseudomonadota</taxon>
        <taxon>Alphaproteobacteria</taxon>
        <taxon>Sphingomonadales</taxon>
        <taxon>Erythrobacteraceae</taxon>
        <taxon>Pontixanthobacter</taxon>
    </lineage>
</organism>
<dbReference type="InterPro" id="IPR002327">
    <property type="entry name" value="Cyt_c_1A/1B"/>
</dbReference>
<evidence type="ECO:0000313" key="10">
    <source>
        <dbReference type="EMBL" id="MXO84199.1"/>
    </source>
</evidence>
<keyword evidence="8" id="KW-0732">Signal</keyword>
<dbReference type="PANTHER" id="PTHR11961">
    <property type="entry name" value="CYTOCHROME C"/>
    <property type="match status" value="1"/>
</dbReference>
<evidence type="ECO:0000256" key="6">
    <source>
        <dbReference type="PROSITE-ProRule" id="PRU00433"/>
    </source>
</evidence>
<feature type="chain" id="PRO_5032641171" evidence="8">
    <location>
        <begin position="22"/>
        <end position="172"/>
    </location>
</feature>
<keyword evidence="5 6" id="KW-0408">Iron</keyword>
<evidence type="ECO:0000256" key="2">
    <source>
        <dbReference type="ARBA" id="ARBA00022617"/>
    </source>
</evidence>
<dbReference type="PROSITE" id="PS51257">
    <property type="entry name" value="PROKAR_LIPOPROTEIN"/>
    <property type="match status" value="1"/>
</dbReference>
<dbReference type="GO" id="GO:0009055">
    <property type="term" value="F:electron transfer activity"/>
    <property type="evidence" value="ECO:0007669"/>
    <property type="project" value="InterPro"/>
</dbReference>
<dbReference type="EMBL" id="WTYZ01000001">
    <property type="protein sequence ID" value="MXO84199.1"/>
    <property type="molecule type" value="Genomic_DNA"/>
</dbReference>
<feature type="region of interest" description="Disordered" evidence="7">
    <location>
        <begin position="21"/>
        <end position="66"/>
    </location>
</feature>
<dbReference type="Proteomes" id="UP000460290">
    <property type="component" value="Unassembled WGS sequence"/>
</dbReference>
<keyword evidence="3 6" id="KW-0479">Metal-binding</keyword>
<evidence type="ECO:0000259" key="9">
    <source>
        <dbReference type="PROSITE" id="PS51007"/>
    </source>
</evidence>
<name>A0A844ZEL8_9SPHN</name>
<dbReference type="OrthoDB" id="9805828at2"/>
<reference evidence="10 11" key="1">
    <citation type="submission" date="2019-12" db="EMBL/GenBank/DDBJ databases">
        <title>Genomic-based taxomic classification of the family Erythrobacteraceae.</title>
        <authorList>
            <person name="Xu L."/>
        </authorList>
    </citation>
    <scope>NUCLEOTIDE SEQUENCE [LARGE SCALE GENOMIC DNA]</scope>
    <source>
        <strain evidence="10 11">KCTC 42006</strain>
    </source>
</reference>
<dbReference type="GO" id="GO:0020037">
    <property type="term" value="F:heme binding"/>
    <property type="evidence" value="ECO:0007669"/>
    <property type="project" value="InterPro"/>
</dbReference>
<keyword evidence="4" id="KW-0249">Electron transport</keyword>
<dbReference type="PROSITE" id="PS51007">
    <property type="entry name" value="CYTC"/>
    <property type="match status" value="1"/>
</dbReference>
<dbReference type="RefSeq" id="WP_160614464.1">
    <property type="nucleotide sequence ID" value="NZ_JAUFQM010000001.1"/>
</dbReference>